<proteinExistence type="predicted"/>
<feature type="compositionally biased region" description="Low complexity" evidence="1">
    <location>
        <begin position="385"/>
        <end position="397"/>
    </location>
</feature>
<reference evidence="4 5" key="1">
    <citation type="submission" date="2024-02" db="EMBL/GenBank/DDBJ databases">
        <title>A draft genome for the cacao thread blight pathogen Marasmius crinis-equi.</title>
        <authorList>
            <person name="Cohen S.P."/>
            <person name="Baruah I.K."/>
            <person name="Amoako-Attah I."/>
            <person name="Bukari Y."/>
            <person name="Meinhardt L.W."/>
            <person name="Bailey B.A."/>
        </authorList>
    </citation>
    <scope>NUCLEOTIDE SEQUENCE [LARGE SCALE GENOMIC DNA]</scope>
    <source>
        <strain evidence="4 5">GH-76</strain>
    </source>
</reference>
<keyword evidence="2" id="KW-1133">Transmembrane helix</keyword>
<evidence type="ECO:0000256" key="3">
    <source>
        <dbReference type="SAM" id="SignalP"/>
    </source>
</evidence>
<sequence>MQPGAQPFYVYFFVYFFAIFLAVVSAEESPVHWISPSAGDYFGSGDSVTGKWSATKAVVSPSFKLCSGPGQSSINTRSEDSSGEPGRCGSKTYPTVQQDNGVYSISLTVPNVTEVQPYYLQMMDDFDNVYRSPSFTLSPSGSVSPPAAKEDKPLPQANGGAQSPMTVNHNSQAQTPPTPFVTVTTAPIATNPLANVAPGRDTASFSASRPGPPTAAFAIPLSIIGAILLAAICVALRQNRILGAERKADIEKMHETLSSRSGKSQSVYSRSDDVERALPLAKTVNGLPGLGMYGPMQPVQAVPIPLFMPPTESLWPMKESSRNQSHYSPPPPRYSGRTSRSSHRSYRAPSVRSYVSSISSHRSATSRPLEIRNHSSTHSLPRPPSISSRSSRSSRTRVCLPPVKTSLPLDEERSPPSVSRSSSRDTRLDSDITGSVLEDYMLTSPSPSGPPPCLLPAPQRIHIREDKETSLMNPYDAVAASLRYGRQS</sequence>
<organism evidence="4 5">
    <name type="scientific">Marasmius crinis-equi</name>
    <dbReference type="NCBI Taxonomy" id="585013"/>
    <lineage>
        <taxon>Eukaryota</taxon>
        <taxon>Fungi</taxon>
        <taxon>Dikarya</taxon>
        <taxon>Basidiomycota</taxon>
        <taxon>Agaricomycotina</taxon>
        <taxon>Agaricomycetes</taxon>
        <taxon>Agaricomycetidae</taxon>
        <taxon>Agaricales</taxon>
        <taxon>Marasmiineae</taxon>
        <taxon>Marasmiaceae</taxon>
        <taxon>Marasmius</taxon>
    </lineage>
</organism>
<keyword evidence="2" id="KW-0472">Membrane</keyword>
<dbReference type="EMBL" id="JBAHYK010000082">
    <property type="protein sequence ID" value="KAL0578843.1"/>
    <property type="molecule type" value="Genomic_DNA"/>
</dbReference>
<accession>A0ABR3FTL3</accession>
<evidence type="ECO:0000256" key="1">
    <source>
        <dbReference type="SAM" id="MobiDB-lite"/>
    </source>
</evidence>
<gene>
    <name evidence="4" type="ORF">V5O48_003167</name>
</gene>
<name>A0ABR3FTL3_9AGAR</name>
<keyword evidence="3" id="KW-0732">Signal</keyword>
<feature type="chain" id="PRO_5046381685" evidence="3">
    <location>
        <begin position="27"/>
        <end position="488"/>
    </location>
</feature>
<feature type="region of interest" description="Disordered" evidence="1">
    <location>
        <begin position="137"/>
        <end position="173"/>
    </location>
</feature>
<feature type="compositionally biased region" description="Polar residues" evidence="1">
    <location>
        <begin position="159"/>
        <end position="173"/>
    </location>
</feature>
<feature type="signal peptide" evidence="3">
    <location>
        <begin position="1"/>
        <end position="26"/>
    </location>
</feature>
<comment type="caution">
    <text evidence="4">The sequence shown here is derived from an EMBL/GenBank/DDBJ whole genome shotgun (WGS) entry which is preliminary data.</text>
</comment>
<dbReference type="Proteomes" id="UP001465976">
    <property type="component" value="Unassembled WGS sequence"/>
</dbReference>
<evidence type="ECO:0000313" key="4">
    <source>
        <dbReference type="EMBL" id="KAL0578843.1"/>
    </source>
</evidence>
<keyword evidence="2" id="KW-0812">Transmembrane</keyword>
<feature type="compositionally biased region" description="Low complexity" evidence="1">
    <location>
        <begin position="350"/>
        <end position="366"/>
    </location>
</feature>
<feature type="transmembrane region" description="Helical" evidence="2">
    <location>
        <begin position="215"/>
        <end position="236"/>
    </location>
</feature>
<feature type="region of interest" description="Disordered" evidence="1">
    <location>
        <begin position="315"/>
        <end position="430"/>
    </location>
</feature>
<evidence type="ECO:0000313" key="5">
    <source>
        <dbReference type="Proteomes" id="UP001465976"/>
    </source>
</evidence>
<protein>
    <submittedName>
        <fullName evidence="4">Uncharacterized protein</fullName>
    </submittedName>
</protein>
<evidence type="ECO:0000256" key="2">
    <source>
        <dbReference type="SAM" id="Phobius"/>
    </source>
</evidence>
<feature type="region of interest" description="Disordered" evidence="1">
    <location>
        <begin position="66"/>
        <end position="94"/>
    </location>
</feature>
<keyword evidence="5" id="KW-1185">Reference proteome</keyword>